<keyword evidence="1" id="KW-0732">Signal</keyword>
<feature type="signal peptide" evidence="1">
    <location>
        <begin position="1"/>
        <end position="25"/>
    </location>
</feature>
<evidence type="ECO:0000313" key="2">
    <source>
        <dbReference type="EMBL" id="QEM07700.1"/>
    </source>
</evidence>
<evidence type="ECO:0000313" key="3">
    <source>
        <dbReference type="EMBL" id="QTE49733.1"/>
    </source>
</evidence>
<dbReference type="Proteomes" id="UP000663940">
    <property type="component" value="Chromosome"/>
</dbReference>
<dbReference type="Pfam" id="PF19777">
    <property type="entry name" value="DUF6263"/>
    <property type="match status" value="1"/>
</dbReference>
<dbReference type="EMBL" id="CP043451">
    <property type="protein sequence ID" value="QEM07700.1"/>
    <property type="molecule type" value="Genomic_DNA"/>
</dbReference>
<organism evidence="2 4">
    <name type="scientific">Mucilaginibacter rubeus</name>
    <dbReference type="NCBI Taxonomy" id="2027860"/>
    <lineage>
        <taxon>Bacteria</taxon>
        <taxon>Pseudomonadati</taxon>
        <taxon>Bacteroidota</taxon>
        <taxon>Sphingobacteriia</taxon>
        <taxon>Sphingobacteriales</taxon>
        <taxon>Sphingobacteriaceae</taxon>
        <taxon>Mucilaginibacter</taxon>
    </lineage>
</organism>
<evidence type="ECO:0000313" key="5">
    <source>
        <dbReference type="Proteomes" id="UP000663940"/>
    </source>
</evidence>
<dbReference type="InterPro" id="IPR046230">
    <property type="entry name" value="DUF6263"/>
</dbReference>
<evidence type="ECO:0008006" key="6">
    <source>
        <dbReference type="Google" id="ProtNLM"/>
    </source>
</evidence>
<sequence length="276" mass="30412">MKTHLFNIKTALMALLLFTACVSKAQRRELTFKQGDEYNKTTYISAASILQRGKQTFNINTTSSMSKTYKVTGITRSGFVLTVTTSHINDTMDAFGKKMEYSSDRPADTSSYIQMALQSLIGKSVTLSIDKNGIITDVNDPDERYATDTLLLFAGFKQDQFITGTRLNLVADNSEALKTGASWVSNISSGNEKINTTYTVSQSTQPEKYTNLMLTSTSSAPEQNSNTNGVLVVDNASDVILVSTVKTATLSYKFVNDATYSFSRRTEVVENCIKMN</sequence>
<dbReference type="RefSeq" id="WP_112653214.1">
    <property type="nucleotide sequence ID" value="NZ_CP043451.1"/>
</dbReference>
<proteinExistence type="predicted"/>
<reference evidence="3 5" key="2">
    <citation type="submission" date="2021-03" db="EMBL/GenBank/DDBJ databases">
        <title>Mucilaginibacter strains isolated from gold and copper mining confer multi heavy-metal resistance.</title>
        <authorList>
            <person name="Li Y."/>
        </authorList>
    </citation>
    <scope>NUCLEOTIDE SEQUENCE [LARGE SCALE GENOMIC DNA]</scope>
    <source>
        <strain evidence="3 5">P2-4</strain>
    </source>
</reference>
<dbReference type="PROSITE" id="PS51257">
    <property type="entry name" value="PROKAR_LIPOPROTEIN"/>
    <property type="match status" value="1"/>
</dbReference>
<name>A0AAE6MLE6_9SPHI</name>
<accession>A0AAE6MLE6</accession>
<dbReference type="AlphaFoldDB" id="A0AAE6MLE6"/>
<gene>
    <name evidence="2" type="ORF">DIU31_030925</name>
    <name evidence="3" type="ORF">J3L21_30085</name>
</gene>
<evidence type="ECO:0000256" key="1">
    <source>
        <dbReference type="SAM" id="SignalP"/>
    </source>
</evidence>
<dbReference type="EMBL" id="CP071880">
    <property type="protein sequence ID" value="QTE49733.1"/>
    <property type="molecule type" value="Genomic_DNA"/>
</dbReference>
<keyword evidence="5" id="KW-1185">Reference proteome</keyword>
<feature type="chain" id="PRO_5042241705" description="DUF4292 domain-containing protein" evidence="1">
    <location>
        <begin position="26"/>
        <end position="276"/>
    </location>
</feature>
<reference evidence="2 4" key="1">
    <citation type="submission" date="2019-08" db="EMBL/GenBank/DDBJ databases">
        <title>Comparative genome analysis confer to the adaptation heavy metal polluted environment.</title>
        <authorList>
            <person name="Li Y."/>
        </authorList>
    </citation>
    <scope>NUCLEOTIDE SEQUENCE [LARGE SCALE GENOMIC DNA]</scope>
    <source>
        <strain evidence="2 4">P2</strain>
    </source>
</reference>
<protein>
    <recommendedName>
        <fullName evidence="6">DUF4292 domain-containing protein</fullName>
    </recommendedName>
</protein>
<evidence type="ECO:0000313" key="4">
    <source>
        <dbReference type="Proteomes" id="UP000250557"/>
    </source>
</evidence>
<dbReference type="Proteomes" id="UP000250557">
    <property type="component" value="Chromosome"/>
</dbReference>